<dbReference type="Gene3D" id="6.10.340.10">
    <property type="match status" value="1"/>
</dbReference>
<dbReference type="PROSITE" id="PS50112">
    <property type="entry name" value="PAS"/>
    <property type="match status" value="1"/>
</dbReference>
<evidence type="ECO:0000256" key="5">
    <source>
        <dbReference type="ARBA" id="ARBA00022553"/>
    </source>
</evidence>
<name>A0ABS5U8P3_9BACT</name>
<dbReference type="CDD" id="cd18774">
    <property type="entry name" value="PDC2_HK_sensor"/>
    <property type="match status" value="1"/>
</dbReference>
<dbReference type="InterPro" id="IPR000014">
    <property type="entry name" value="PAS"/>
</dbReference>
<evidence type="ECO:0000256" key="15">
    <source>
        <dbReference type="SAM" id="Phobius"/>
    </source>
</evidence>
<keyword evidence="9" id="KW-0418">Kinase</keyword>
<dbReference type="Gene3D" id="3.30.450.20">
    <property type="entry name" value="PAS domain"/>
    <property type="match status" value="3"/>
</dbReference>
<dbReference type="CDD" id="cd12914">
    <property type="entry name" value="PDC1_DGC_like"/>
    <property type="match status" value="1"/>
</dbReference>
<feature type="transmembrane region" description="Helical" evidence="15">
    <location>
        <begin position="12"/>
        <end position="33"/>
    </location>
</feature>
<dbReference type="PRINTS" id="PR00344">
    <property type="entry name" value="BCTRLSENSOR"/>
</dbReference>
<keyword evidence="10" id="KW-0067">ATP-binding</keyword>
<keyword evidence="4" id="KW-1003">Cell membrane</keyword>
<evidence type="ECO:0000313" key="20">
    <source>
        <dbReference type="EMBL" id="MBT1072052.1"/>
    </source>
</evidence>
<evidence type="ECO:0000313" key="21">
    <source>
        <dbReference type="Proteomes" id="UP000784128"/>
    </source>
</evidence>
<dbReference type="RefSeq" id="WP_214298527.1">
    <property type="nucleotide sequence ID" value="NZ_JAHDYS010000008.1"/>
</dbReference>
<keyword evidence="6" id="KW-0808">Transferase</keyword>
<dbReference type="SUPFAM" id="SSF158472">
    <property type="entry name" value="HAMP domain-like"/>
    <property type="match status" value="1"/>
</dbReference>
<feature type="domain" description="PAC" evidence="18">
    <location>
        <begin position="436"/>
        <end position="486"/>
    </location>
</feature>
<dbReference type="Pfam" id="PF02518">
    <property type="entry name" value="HATPase_c"/>
    <property type="match status" value="1"/>
</dbReference>
<evidence type="ECO:0000256" key="7">
    <source>
        <dbReference type="ARBA" id="ARBA00022692"/>
    </source>
</evidence>
<evidence type="ECO:0000256" key="14">
    <source>
        <dbReference type="SAM" id="Coils"/>
    </source>
</evidence>
<dbReference type="EC" id="2.7.13.3" evidence="3"/>
<dbReference type="InterPro" id="IPR005467">
    <property type="entry name" value="His_kinase_dom"/>
</dbReference>
<comment type="caution">
    <text evidence="20">The sequence shown here is derived from an EMBL/GenBank/DDBJ whole genome shotgun (WGS) entry which is preliminary data.</text>
</comment>
<evidence type="ECO:0000256" key="10">
    <source>
        <dbReference type="ARBA" id="ARBA00022840"/>
    </source>
</evidence>
<dbReference type="InterPro" id="IPR003660">
    <property type="entry name" value="HAMP_dom"/>
</dbReference>
<keyword evidence="12" id="KW-0902">Two-component regulatory system</keyword>
<evidence type="ECO:0000259" key="16">
    <source>
        <dbReference type="PROSITE" id="PS50109"/>
    </source>
</evidence>
<feature type="transmembrane region" description="Helical" evidence="15">
    <location>
        <begin position="283"/>
        <end position="303"/>
    </location>
</feature>
<evidence type="ECO:0000256" key="6">
    <source>
        <dbReference type="ARBA" id="ARBA00022679"/>
    </source>
</evidence>
<accession>A0ABS5U8P3</accession>
<dbReference type="CDD" id="cd00130">
    <property type="entry name" value="PAS"/>
    <property type="match status" value="1"/>
</dbReference>
<dbReference type="Pfam" id="PF00989">
    <property type="entry name" value="PAS"/>
    <property type="match status" value="1"/>
</dbReference>
<dbReference type="InterPro" id="IPR004358">
    <property type="entry name" value="Sig_transdc_His_kin-like_C"/>
</dbReference>
<gene>
    <name evidence="20" type="ORF">KJB30_09670</name>
</gene>
<dbReference type="SUPFAM" id="SSF55785">
    <property type="entry name" value="PYP-like sensor domain (PAS domain)"/>
    <property type="match status" value="1"/>
</dbReference>
<dbReference type="NCBIfam" id="TIGR00229">
    <property type="entry name" value="sensory_box"/>
    <property type="match status" value="1"/>
</dbReference>
<dbReference type="InterPro" id="IPR003661">
    <property type="entry name" value="HisK_dim/P_dom"/>
</dbReference>
<evidence type="ECO:0000256" key="8">
    <source>
        <dbReference type="ARBA" id="ARBA00022741"/>
    </source>
</evidence>
<evidence type="ECO:0000256" key="13">
    <source>
        <dbReference type="ARBA" id="ARBA00023136"/>
    </source>
</evidence>
<dbReference type="PROSITE" id="PS50109">
    <property type="entry name" value="HIS_KIN"/>
    <property type="match status" value="1"/>
</dbReference>
<dbReference type="SMART" id="SM00387">
    <property type="entry name" value="HATPase_c"/>
    <property type="match status" value="1"/>
</dbReference>
<evidence type="ECO:0000256" key="11">
    <source>
        <dbReference type="ARBA" id="ARBA00022989"/>
    </source>
</evidence>
<comment type="catalytic activity">
    <reaction evidence="1">
        <text>ATP + protein L-histidine = ADP + protein N-phospho-L-histidine.</text>
        <dbReference type="EC" id="2.7.13.3"/>
    </reaction>
</comment>
<reference evidence="20 21" key="1">
    <citation type="submission" date="2021-05" db="EMBL/GenBank/DDBJ databases">
        <title>The draft genome of Geobacter chapellei DSM 13688.</title>
        <authorList>
            <person name="Xu Z."/>
            <person name="Masuda Y."/>
            <person name="Itoh H."/>
            <person name="Senoo K."/>
        </authorList>
    </citation>
    <scope>NUCLEOTIDE SEQUENCE [LARGE SCALE GENOMIC DNA]</scope>
    <source>
        <strain evidence="20 21">DSM 13688</strain>
    </source>
</reference>
<keyword evidence="8" id="KW-0547">Nucleotide-binding</keyword>
<organism evidence="20 21">
    <name type="scientific">Pelotalea chapellei</name>
    <dbReference type="NCBI Taxonomy" id="44671"/>
    <lineage>
        <taxon>Bacteria</taxon>
        <taxon>Pseudomonadati</taxon>
        <taxon>Thermodesulfobacteriota</taxon>
        <taxon>Desulfuromonadia</taxon>
        <taxon>Geobacterales</taxon>
        <taxon>Geobacteraceae</taxon>
        <taxon>Pelotalea</taxon>
    </lineage>
</organism>
<dbReference type="PROSITE" id="PS50885">
    <property type="entry name" value="HAMP"/>
    <property type="match status" value="1"/>
</dbReference>
<comment type="subcellular location">
    <subcellularLocation>
        <location evidence="2">Cell membrane</location>
        <topology evidence="2">Multi-pass membrane protein</topology>
    </subcellularLocation>
</comment>
<evidence type="ECO:0000259" key="19">
    <source>
        <dbReference type="PROSITE" id="PS50885"/>
    </source>
</evidence>
<evidence type="ECO:0000259" key="17">
    <source>
        <dbReference type="PROSITE" id="PS50112"/>
    </source>
</evidence>
<dbReference type="CDD" id="cd00082">
    <property type="entry name" value="HisKA"/>
    <property type="match status" value="1"/>
</dbReference>
<feature type="domain" description="Histidine kinase" evidence="16">
    <location>
        <begin position="527"/>
        <end position="770"/>
    </location>
</feature>
<evidence type="ECO:0000256" key="9">
    <source>
        <dbReference type="ARBA" id="ARBA00022777"/>
    </source>
</evidence>
<dbReference type="SUPFAM" id="SSF55874">
    <property type="entry name" value="ATPase domain of HSP90 chaperone/DNA topoisomerase II/histidine kinase"/>
    <property type="match status" value="1"/>
</dbReference>
<dbReference type="InterPro" id="IPR013767">
    <property type="entry name" value="PAS_fold"/>
</dbReference>
<keyword evidence="21" id="KW-1185">Reference proteome</keyword>
<sequence>MRSISLKTKIAIAVAVFGVVIVAGLGFFGISFFRQQLRSNIAQQQFTLVSSLASQIDDKILTAQTELATVAQIFPKDFSKAQEVIEGRLDTREMFQSGFALVDMSGKMLALAPYEAEMFKKNFGNREYFLKTLENQKPFISNPFITLQKNKHPIVMFTAPLFGESRKMQGMLLGAIDLTRNNFLGKLIDTKLGKNGYLYLFNTSGVVIMHPNKNNILKKMALSDKDKLLGQVLKGFEGSGETISEDGKPVLASYKRLGATNWILCASMPLGEAYGPIIHASKILYGAFSAIMLISIFLAWTLMSYMTVPLARFTEHVRSLMENSDKQEVFKYENNDEIGLLANSFNLLIKKLKEEKEALTLSEQRFATAFNASPESTSITRLADGLFLEVNEAFSRTTGFEREEVIGKTSLDLQLWPAKEDRVKMLQHLKRDGVVSNLEVQLRIKSGKVATMLLSAVPFDFYGEPSILLTHRDITEKKEVERRLQKKQAQLLENHEELATAYEQLKTAQTQMLQQEKMASIGLLSAGVAHELNNPIAFVASNLSTLEKYVSRMSTFISMQHEKYALSLSPEDLKDLEDGKKALKLDKIMGDIGELIQESKDGAERVRSIVLDLKSFSREGVVQSSAANLNDCLQSTLNIVWNELKYSATVKKEFGDIPITMCNPQQLNQVFLNLIVNASHAIENKGEIAIKTWHESGSIFVTIADNGCGIPPSIKEKIFEPFFTTKEVGKGTGLGLSITYDIIKKHNGEITVESEVGKGTAFTIRIPVCDTRESVVG</sequence>
<dbReference type="InterPro" id="IPR033479">
    <property type="entry name" value="dCache_1"/>
</dbReference>
<feature type="domain" description="PAS" evidence="17">
    <location>
        <begin position="362"/>
        <end position="411"/>
    </location>
</feature>
<evidence type="ECO:0000256" key="2">
    <source>
        <dbReference type="ARBA" id="ARBA00004651"/>
    </source>
</evidence>
<dbReference type="InterPro" id="IPR003594">
    <property type="entry name" value="HATPase_dom"/>
</dbReference>
<dbReference type="PROSITE" id="PS50113">
    <property type="entry name" value="PAC"/>
    <property type="match status" value="1"/>
</dbReference>
<feature type="coiled-coil region" evidence="14">
    <location>
        <begin position="477"/>
        <end position="508"/>
    </location>
</feature>
<keyword evidence="14" id="KW-0175">Coiled coil</keyword>
<evidence type="ECO:0000256" key="3">
    <source>
        <dbReference type="ARBA" id="ARBA00012438"/>
    </source>
</evidence>
<evidence type="ECO:0000256" key="12">
    <source>
        <dbReference type="ARBA" id="ARBA00023012"/>
    </source>
</evidence>
<dbReference type="Pfam" id="PF02743">
    <property type="entry name" value="dCache_1"/>
    <property type="match status" value="1"/>
</dbReference>
<keyword evidence="5" id="KW-0597">Phosphoprotein</keyword>
<dbReference type="Proteomes" id="UP000784128">
    <property type="component" value="Unassembled WGS sequence"/>
</dbReference>
<dbReference type="SMART" id="SM00091">
    <property type="entry name" value="PAS"/>
    <property type="match status" value="1"/>
</dbReference>
<dbReference type="PANTHER" id="PTHR43065">
    <property type="entry name" value="SENSOR HISTIDINE KINASE"/>
    <property type="match status" value="1"/>
</dbReference>
<feature type="domain" description="HAMP" evidence="19">
    <location>
        <begin position="304"/>
        <end position="357"/>
    </location>
</feature>
<evidence type="ECO:0000256" key="1">
    <source>
        <dbReference type="ARBA" id="ARBA00000085"/>
    </source>
</evidence>
<dbReference type="PANTHER" id="PTHR43065:SF50">
    <property type="entry name" value="HISTIDINE KINASE"/>
    <property type="match status" value="1"/>
</dbReference>
<dbReference type="EMBL" id="JAHDYS010000008">
    <property type="protein sequence ID" value="MBT1072052.1"/>
    <property type="molecule type" value="Genomic_DNA"/>
</dbReference>
<dbReference type="InterPro" id="IPR000700">
    <property type="entry name" value="PAS-assoc_C"/>
</dbReference>
<keyword evidence="11 15" id="KW-1133">Transmembrane helix</keyword>
<dbReference type="Gene3D" id="1.10.287.130">
    <property type="match status" value="1"/>
</dbReference>
<evidence type="ECO:0000256" key="4">
    <source>
        <dbReference type="ARBA" id="ARBA00022475"/>
    </source>
</evidence>
<keyword evidence="13 15" id="KW-0472">Membrane</keyword>
<proteinExistence type="predicted"/>
<dbReference type="Gene3D" id="3.30.565.10">
    <property type="entry name" value="Histidine kinase-like ATPase, C-terminal domain"/>
    <property type="match status" value="1"/>
</dbReference>
<keyword evidence="7 15" id="KW-0812">Transmembrane</keyword>
<protein>
    <recommendedName>
        <fullName evidence="3">histidine kinase</fullName>
        <ecNumber evidence="3">2.7.13.3</ecNumber>
    </recommendedName>
</protein>
<evidence type="ECO:0000259" key="18">
    <source>
        <dbReference type="PROSITE" id="PS50113"/>
    </source>
</evidence>
<dbReference type="InterPro" id="IPR035965">
    <property type="entry name" value="PAS-like_dom_sf"/>
</dbReference>
<dbReference type="InterPro" id="IPR036890">
    <property type="entry name" value="HATPase_C_sf"/>
</dbReference>